<feature type="region of interest" description="Disordered" evidence="1">
    <location>
        <begin position="1"/>
        <end position="20"/>
    </location>
</feature>
<dbReference type="eggNOG" id="ENOG50336EE">
    <property type="taxonomic scope" value="Bacteria"/>
</dbReference>
<keyword evidence="3" id="KW-1185">Reference proteome</keyword>
<evidence type="ECO:0000313" key="2">
    <source>
        <dbReference type="EMBL" id="ACK65862.1"/>
    </source>
</evidence>
<evidence type="ECO:0000256" key="1">
    <source>
        <dbReference type="SAM" id="MobiDB-lite"/>
    </source>
</evidence>
<organism evidence="2 3">
    <name type="scientific">Rippkaea orientalis (strain PCC 8801 / RF-1)</name>
    <name type="common">Cyanothece sp. (strain PCC 8801)</name>
    <dbReference type="NCBI Taxonomy" id="41431"/>
    <lineage>
        <taxon>Bacteria</taxon>
        <taxon>Bacillati</taxon>
        <taxon>Cyanobacteriota</taxon>
        <taxon>Cyanophyceae</taxon>
        <taxon>Oscillatoriophycideae</taxon>
        <taxon>Chroococcales</taxon>
        <taxon>Aphanothecaceae</taxon>
        <taxon>Rippkaea</taxon>
        <taxon>Rippkaea orientalis</taxon>
    </lineage>
</organism>
<dbReference type="KEGG" id="cyp:PCC8801_1819"/>
<dbReference type="STRING" id="41431.PCC8801_1819"/>
<name>B7JX13_RIPO1</name>
<dbReference type="RefSeq" id="WP_012595134.1">
    <property type="nucleotide sequence ID" value="NC_011726.1"/>
</dbReference>
<evidence type="ECO:0000313" key="3">
    <source>
        <dbReference type="Proteomes" id="UP000008204"/>
    </source>
</evidence>
<dbReference type="HOGENOM" id="CLU_200329_0_0_3"/>
<dbReference type="AlphaFoldDB" id="B7JX13"/>
<dbReference type="Proteomes" id="UP000008204">
    <property type="component" value="Chromosome"/>
</dbReference>
<accession>B7JX13</accession>
<feature type="compositionally biased region" description="Basic and acidic residues" evidence="1">
    <location>
        <begin position="1"/>
        <end position="10"/>
    </location>
</feature>
<protein>
    <submittedName>
        <fullName evidence="2">Uncharacterized protein</fullName>
    </submittedName>
</protein>
<reference evidence="3" key="1">
    <citation type="journal article" date="2011" name="MBio">
        <title>Novel metabolic attributes of the genus Cyanothece, comprising a group of unicellular nitrogen-fixing Cyanobacteria.</title>
        <authorList>
            <person name="Bandyopadhyay A."/>
            <person name="Elvitigala T."/>
            <person name="Welsh E."/>
            <person name="Stockel J."/>
            <person name="Liberton M."/>
            <person name="Min H."/>
            <person name="Sherman L.A."/>
            <person name="Pakrasi H.B."/>
        </authorList>
    </citation>
    <scope>NUCLEOTIDE SEQUENCE [LARGE SCALE GENOMIC DNA]</scope>
    <source>
        <strain evidence="3">PCC 8801</strain>
    </source>
</reference>
<gene>
    <name evidence="2" type="ordered locus">PCC8801_1819</name>
</gene>
<sequence>MKAYEFKTKISPDGQLEQPENLRHKLPPNQEVRVIILVNEDSPTENTENQDWSRLAAEQFFADYSQEDEIYNQI</sequence>
<dbReference type="EMBL" id="CP001287">
    <property type="protein sequence ID" value="ACK65862.1"/>
    <property type="molecule type" value="Genomic_DNA"/>
</dbReference>
<proteinExistence type="predicted"/>
<dbReference type="OrthoDB" id="573320at2"/>